<feature type="domain" description="Putative regulatory protein FmdB zinc ribbon" evidence="2">
    <location>
        <begin position="1"/>
        <end position="41"/>
    </location>
</feature>
<evidence type="ECO:0000313" key="3">
    <source>
        <dbReference type="EMBL" id="HGG99833.1"/>
    </source>
</evidence>
<dbReference type="SMART" id="SM00834">
    <property type="entry name" value="CxxC_CXXC_SSSS"/>
    <property type="match status" value="1"/>
</dbReference>
<evidence type="ECO:0000259" key="2">
    <source>
        <dbReference type="SMART" id="SM00834"/>
    </source>
</evidence>
<sequence length="84" mass="9693">MPIYEYECMICHKIHEIMQRFSDEPLKNCPDCGGELRKLVSQSSFILKGTGWYVTDYARKNNSNNGSKNKSDNKISEKVENKTT</sequence>
<feature type="compositionally biased region" description="Basic and acidic residues" evidence="1">
    <location>
        <begin position="69"/>
        <end position="84"/>
    </location>
</feature>
<evidence type="ECO:0000256" key="1">
    <source>
        <dbReference type="SAM" id="MobiDB-lite"/>
    </source>
</evidence>
<dbReference type="EMBL" id="DTHO01000057">
    <property type="protein sequence ID" value="HGG99833.1"/>
    <property type="molecule type" value="Genomic_DNA"/>
</dbReference>
<feature type="region of interest" description="Disordered" evidence="1">
    <location>
        <begin position="59"/>
        <end position="84"/>
    </location>
</feature>
<dbReference type="InterPro" id="IPR013429">
    <property type="entry name" value="Regulatory_FmdB_Zinc_ribbon"/>
</dbReference>
<comment type="caution">
    <text evidence="3">The sequence shown here is derived from an EMBL/GenBank/DDBJ whole genome shotgun (WGS) entry which is preliminary data.</text>
</comment>
<accession>A0A7C4AJY4</accession>
<protein>
    <submittedName>
        <fullName evidence="3">Zinc ribbon domain-containing protein</fullName>
    </submittedName>
</protein>
<proteinExistence type="predicted"/>
<dbReference type="Pfam" id="PF09723">
    <property type="entry name" value="Zn_ribbon_8"/>
    <property type="match status" value="1"/>
</dbReference>
<dbReference type="NCBIfam" id="TIGR02605">
    <property type="entry name" value="CxxC_CxxC_SSSS"/>
    <property type="match status" value="1"/>
</dbReference>
<reference evidence="3" key="1">
    <citation type="journal article" date="2020" name="mSystems">
        <title>Genome- and Community-Level Interaction Insights into Carbon Utilization and Element Cycling Functions of Hydrothermarchaeota in Hydrothermal Sediment.</title>
        <authorList>
            <person name="Zhou Z."/>
            <person name="Liu Y."/>
            <person name="Xu W."/>
            <person name="Pan J."/>
            <person name="Luo Z.H."/>
            <person name="Li M."/>
        </authorList>
    </citation>
    <scope>NUCLEOTIDE SEQUENCE [LARGE SCALE GENOMIC DNA]</scope>
    <source>
        <strain evidence="3">SpSt-788</strain>
    </source>
</reference>
<gene>
    <name evidence="3" type="ORF">ENV75_05240</name>
</gene>
<organism evidence="3">
    <name type="scientific">Thermodesulfovibrio aggregans</name>
    <dbReference type="NCBI Taxonomy" id="86166"/>
    <lineage>
        <taxon>Bacteria</taxon>
        <taxon>Pseudomonadati</taxon>
        <taxon>Nitrospirota</taxon>
        <taxon>Thermodesulfovibrionia</taxon>
        <taxon>Thermodesulfovibrionales</taxon>
        <taxon>Thermodesulfovibrionaceae</taxon>
        <taxon>Thermodesulfovibrio</taxon>
    </lineage>
</organism>
<name>A0A7C4AJY4_9BACT</name>
<dbReference type="AlphaFoldDB" id="A0A7C4AJY4"/>
<dbReference type="PANTHER" id="PTHR34404:SF2">
    <property type="entry name" value="CONSERVED SERINE RICH PROTEIN"/>
    <property type="match status" value="1"/>
</dbReference>
<dbReference type="PANTHER" id="PTHR34404">
    <property type="entry name" value="REGULATORY PROTEIN, FMDB FAMILY"/>
    <property type="match status" value="1"/>
</dbReference>